<evidence type="ECO:0000256" key="1">
    <source>
        <dbReference type="ARBA" id="ARBA00004651"/>
    </source>
</evidence>
<comment type="subcellular location">
    <subcellularLocation>
        <location evidence="1">Cell membrane</location>
        <topology evidence="1">Multi-pass membrane protein</topology>
    </subcellularLocation>
</comment>
<evidence type="ECO:0000256" key="3">
    <source>
        <dbReference type="ARBA" id="ARBA00022475"/>
    </source>
</evidence>
<dbReference type="EMBL" id="FQZO01000001">
    <property type="protein sequence ID" value="SHI56562.1"/>
    <property type="molecule type" value="Genomic_DNA"/>
</dbReference>
<feature type="transmembrane region" description="Helical" evidence="7">
    <location>
        <begin position="50"/>
        <end position="69"/>
    </location>
</feature>
<feature type="transmembrane region" description="Helical" evidence="7">
    <location>
        <begin position="12"/>
        <end position="30"/>
    </location>
</feature>
<comment type="similarity">
    <text evidence="2">Belongs to the DedA family.</text>
</comment>
<sequence length="202" mass="22898">MQIWITNFMEHFGYLGTFLLILIENIFPPIPSEVILTFGGFMTTNTNMTILGVVSSATAGSIVGAFMLYQVGRIINIAKLENIVKRWGHILRLKVEDIHKADTWFHRYGNRAVFFCRMIPLIRSLISIPAGMSNMKLNTFLLYTTAGTLIWNVILVSAGAALGESWEKILRFMEIYSNVIYVILGLAVIALFVLQFFKKKLK</sequence>
<dbReference type="GO" id="GO:0005886">
    <property type="term" value="C:plasma membrane"/>
    <property type="evidence" value="ECO:0007669"/>
    <property type="project" value="UniProtKB-SubCell"/>
</dbReference>
<dbReference type="OrthoDB" id="9813426at2"/>
<feature type="domain" description="VTT" evidence="8">
    <location>
        <begin position="30"/>
        <end position="160"/>
    </location>
</feature>
<dbReference type="InterPro" id="IPR032816">
    <property type="entry name" value="VTT_dom"/>
</dbReference>
<keyword evidence="10" id="KW-1185">Reference proteome</keyword>
<dbReference type="AlphaFoldDB" id="A0A1M6C6H4"/>
<name>A0A1M6C6H4_9CLOT</name>
<evidence type="ECO:0000256" key="6">
    <source>
        <dbReference type="ARBA" id="ARBA00023136"/>
    </source>
</evidence>
<evidence type="ECO:0000259" key="8">
    <source>
        <dbReference type="Pfam" id="PF09335"/>
    </source>
</evidence>
<reference evidence="9 10" key="1">
    <citation type="submission" date="2016-11" db="EMBL/GenBank/DDBJ databases">
        <authorList>
            <person name="Jaros S."/>
            <person name="Januszkiewicz K."/>
            <person name="Wedrychowicz H."/>
        </authorList>
    </citation>
    <scope>NUCLEOTIDE SEQUENCE [LARGE SCALE GENOMIC DNA]</scope>
    <source>
        <strain evidence="9 10">DSM 21864</strain>
    </source>
</reference>
<dbReference type="Proteomes" id="UP000184080">
    <property type="component" value="Unassembled WGS sequence"/>
</dbReference>
<keyword evidence="5 7" id="KW-1133">Transmembrane helix</keyword>
<dbReference type="PANTHER" id="PTHR42709">
    <property type="entry name" value="ALKALINE PHOSPHATASE LIKE PROTEIN"/>
    <property type="match status" value="1"/>
</dbReference>
<feature type="transmembrane region" description="Helical" evidence="7">
    <location>
        <begin position="140"/>
        <end position="163"/>
    </location>
</feature>
<evidence type="ECO:0000256" key="2">
    <source>
        <dbReference type="ARBA" id="ARBA00010792"/>
    </source>
</evidence>
<protein>
    <submittedName>
        <fullName evidence="9">Membrane protein DedA, SNARE-associated domain</fullName>
    </submittedName>
</protein>
<evidence type="ECO:0000313" key="9">
    <source>
        <dbReference type="EMBL" id="SHI56562.1"/>
    </source>
</evidence>
<proteinExistence type="inferred from homology"/>
<dbReference type="RefSeq" id="WP_073004222.1">
    <property type="nucleotide sequence ID" value="NZ_FQZO01000001.1"/>
</dbReference>
<dbReference type="InterPro" id="IPR051311">
    <property type="entry name" value="DedA_domain"/>
</dbReference>
<keyword evidence="4 7" id="KW-0812">Transmembrane</keyword>
<dbReference type="STRING" id="1121298.SAMN05444401_1017"/>
<evidence type="ECO:0000256" key="5">
    <source>
        <dbReference type="ARBA" id="ARBA00022989"/>
    </source>
</evidence>
<evidence type="ECO:0000256" key="4">
    <source>
        <dbReference type="ARBA" id="ARBA00022692"/>
    </source>
</evidence>
<dbReference type="PANTHER" id="PTHR42709:SF6">
    <property type="entry name" value="UNDECAPRENYL PHOSPHATE TRANSPORTER A"/>
    <property type="match status" value="1"/>
</dbReference>
<dbReference type="Pfam" id="PF09335">
    <property type="entry name" value="VTT_dom"/>
    <property type="match status" value="1"/>
</dbReference>
<keyword evidence="3" id="KW-1003">Cell membrane</keyword>
<feature type="transmembrane region" description="Helical" evidence="7">
    <location>
        <begin position="175"/>
        <end position="197"/>
    </location>
</feature>
<organism evidence="9 10">
    <name type="scientific">Clostridium amylolyticum</name>
    <dbReference type="NCBI Taxonomy" id="1121298"/>
    <lineage>
        <taxon>Bacteria</taxon>
        <taxon>Bacillati</taxon>
        <taxon>Bacillota</taxon>
        <taxon>Clostridia</taxon>
        <taxon>Eubacteriales</taxon>
        <taxon>Clostridiaceae</taxon>
        <taxon>Clostridium</taxon>
    </lineage>
</organism>
<accession>A0A1M6C6H4</accession>
<gene>
    <name evidence="9" type="ORF">SAMN05444401_1017</name>
</gene>
<keyword evidence="6 7" id="KW-0472">Membrane</keyword>
<evidence type="ECO:0000256" key="7">
    <source>
        <dbReference type="SAM" id="Phobius"/>
    </source>
</evidence>
<evidence type="ECO:0000313" key="10">
    <source>
        <dbReference type="Proteomes" id="UP000184080"/>
    </source>
</evidence>